<sequence>MVGKAKSISHTSNAIDYGKDKMNSQEISRHNVIGNSGYEIEQEFKIYQNLNDNAKLNTISVVISPDANDGRKLTNEDFKEITNSYLEKMNLKENQHIAYVHRDRDHTHIHLYVNRIDAQGKAYNDSYIGKKTHHKVHEIAKERGLISAKEKMIENINNIQQNKGSFKILKNEIFKKHQEILNNKPGTFSKYKEEMLKQGLEINPTINKQGEIQGFRILDLKTKTDFKASEVNRSMSVGNLIKSGLKNDLNNQLNNNLQLQYKKQNNIGIAKELKKSLKPSKTKTLEKKPMFKQKMTLKERIAYSKIEDNMIENINIKNQDYWNELPKQQIEKQNKDNER</sequence>
<name>A0ABW8PEF5_9FLAO</name>
<dbReference type="EMBL" id="JAZGZP010000027">
    <property type="protein sequence ID" value="MFK7002044.1"/>
    <property type="molecule type" value="Genomic_DNA"/>
</dbReference>
<evidence type="ECO:0000313" key="2">
    <source>
        <dbReference type="EMBL" id="MFK7002044.1"/>
    </source>
</evidence>
<dbReference type="RefSeq" id="WP_088400078.1">
    <property type="nucleotide sequence ID" value="NZ_JAZGZP010000027.1"/>
</dbReference>
<evidence type="ECO:0000259" key="1">
    <source>
        <dbReference type="Pfam" id="PF03432"/>
    </source>
</evidence>
<accession>A0ABW8PEF5</accession>
<evidence type="ECO:0000313" key="3">
    <source>
        <dbReference type="Proteomes" id="UP001621706"/>
    </source>
</evidence>
<gene>
    <name evidence="2" type="ORF">V3I07_14250</name>
</gene>
<proteinExistence type="predicted"/>
<dbReference type="Proteomes" id="UP001621706">
    <property type="component" value="Unassembled WGS sequence"/>
</dbReference>
<dbReference type="Pfam" id="PF03432">
    <property type="entry name" value="Relaxase"/>
    <property type="match status" value="1"/>
</dbReference>
<organism evidence="2 3">
    <name type="scientific">Flavobacterium oreochromis</name>
    <dbReference type="NCBI Taxonomy" id="2906078"/>
    <lineage>
        <taxon>Bacteria</taxon>
        <taxon>Pseudomonadati</taxon>
        <taxon>Bacteroidota</taxon>
        <taxon>Flavobacteriia</taxon>
        <taxon>Flavobacteriales</taxon>
        <taxon>Flavobacteriaceae</taxon>
        <taxon>Flavobacterium</taxon>
    </lineage>
</organism>
<comment type="caution">
    <text evidence="2">The sequence shown here is derived from an EMBL/GenBank/DDBJ whole genome shotgun (WGS) entry which is preliminary data.</text>
</comment>
<protein>
    <submittedName>
        <fullName evidence="2">Relaxase/mobilization nuclease domain-containing protein</fullName>
    </submittedName>
</protein>
<keyword evidence="3" id="KW-1185">Reference proteome</keyword>
<feature type="domain" description="MobA/VirD2-like nuclease" evidence="1">
    <location>
        <begin position="21"/>
        <end position="145"/>
    </location>
</feature>
<dbReference type="InterPro" id="IPR005094">
    <property type="entry name" value="Endonuclease_MobA/VirD2"/>
</dbReference>
<reference evidence="2 3" key="1">
    <citation type="submission" date="2024-02" db="EMBL/GenBank/DDBJ databases">
        <title>Comparative Genomic Analysis of Flavobacterium Species Causing Columnaris Disease of Freshwater Fish in Thailand: Insights into Virulence and Resistance Mechanisms.</title>
        <authorList>
            <person name="Nguyen D."/>
            <person name="Chokmangmeepisarn P."/>
            <person name="Khianchaikhan K."/>
            <person name="Morishita M."/>
            <person name="Bunnoy A."/>
            <person name="Rodkhum C."/>
        </authorList>
    </citation>
    <scope>NUCLEOTIDE SEQUENCE [LARGE SCALE GENOMIC DNA]</scope>
    <source>
        <strain evidence="2 3">CNRT2201</strain>
    </source>
</reference>